<reference evidence="1 2" key="1">
    <citation type="submission" date="2018-06" db="EMBL/GenBank/DDBJ databases">
        <title>Extensive metabolic versatility and redundancy in microbially diverse, dynamic hydrothermal sediments.</title>
        <authorList>
            <person name="Dombrowski N."/>
            <person name="Teske A."/>
            <person name="Baker B.J."/>
        </authorList>
    </citation>
    <scope>NUCLEOTIDE SEQUENCE [LARGE SCALE GENOMIC DNA]</scope>
    <source>
        <strain evidence="1">B79_G16</strain>
    </source>
</reference>
<dbReference type="EMBL" id="QMNG01000014">
    <property type="protein sequence ID" value="RLC37051.1"/>
    <property type="molecule type" value="Genomic_DNA"/>
</dbReference>
<dbReference type="Proteomes" id="UP000281261">
    <property type="component" value="Unassembled WGS sequence"/>
</dbReference>
<protein>
    <submittedName>
        <fullName evidence="1">Uncharacterized protein</fullName>
    </submittedName>
</protein>
<sequence length="124" mass="13725">MVYVILIVLALIILVLMVVVAAAQERHRREHLQAQLERDGFMELLVVESTSSLRVKIPKVGSISAQVVDQLLADDLPPVVLGLREASNLCAGLLGPERARELEKFLSRSPFFSGNHEYGEDVYG</sequence>
<dbReference type="AlphaFoldDB" id="A0A420ZCG0"/>
<comment type="caution">
    <text evidence="1">The sequence shown here is derived from an EMBL/GenBank/DDBJ whole genome shotgun (WGS) entry which is preliminary data.</text>
</comment>
<organism evidence="1 2">
    <name type="scientific">candidate division Kazan bacterium</name>
    <dbReference type="NCBI Taxonomy" id="2202143"/>
    <lineage>
        <taxon>Bacteria</taxon>
        <taxon>Bacteria division Kazan-3B-28</taxon>
    </lineage>
</organism>
<evidence type="ECO:0000313" key="1">
    <source>
        <dbReference type="EMBL" id="RLC37051.1"/>
    </source>
</evidence>
<proteinExistence type="predicted"/>
<gene>
    <name evidence="1" type="ORF">DRH29_03155</name>
</gene>
<name>A0A420ZCG0_UNCK3</name>
<evidence type="ECO:0000313" key="2">
    <source>
        <dbReference type="Proteomes" id="UP000281261"/>
    </source>
</evidence>
<accession>A0A420ZCG0</accession>